<dbReference type="PANTHER" id="PTHR45649:SF7">
    <property type="entry name" value="CHOLINE TRANSPORT PROTEIN"/>
    <property type="match status" value="1"/>
</dbReference>
<feature type="transmembrane region" description="Helical" evidence="7">
    <location>
        <begin position="265"/>
        <end position="285"/>
    </location>
</feature>
<dbReference type="VEuPathDB" id="FungiDB:A1O9_01178"/>
<dbReference type="RefSeq" id="XP_013265791.1">
    <property type="nucleotide sequence ID" value="XM_013410337.1"/>
</dbReference>
<keyword evidence="5 7" id="KW-0472">Membrane</keyword>
<dbReference type="GO" id="GO:0015101">
    <property type="term" value="F:organic cation transmembrane transporter activity"/>
    <property type="evidence" value="ECO:0007669"/>
    <property type="project" value="UniProtKB-ARBA"/>
</dbReference>
<dbReference type="Pfam" id="PF13520">
    <property type="entry name" value="AA_permease_2"/>
    <property type="match status" value="1"/>
</dbReference>
<dbReference type="GeneID" id="25276125"/>
<comment type="caution">
    <text evidence="8">The sequence shown here is derived from an EMBL/GenBank/DDBJ whole genome shotgun (WGS) entry which is preliminary data.</text>
</comment>
<dbReference type="PANTHER" id="PTHR45649">
    <property type="entry name" value="AMINO-ACID PERMEASE BAT1"/>
    <property type="match status" value="1"/>
</dbReference>
<evidence type="ECO:0000256" key="5">
    <source>
        <dbReference type="ARBA" id="ARBA00023136"/>
    </source>
</evidence>
<dbReference type="PIRSF" id="PIRSF006060">
    <property type="entry name" value="AA_transporter"/>
    <property type="match status" value="1"/>
</dbReference>
<reference evidence="8 9" key="1">
    <citation type="submission" date="2013-03" db="EMBL/GenBank/DDBJ databases">
        <title>The Genome Sequence of Exophiala aquamarina CBS 119918.</title>
        <authorList>
            <consortium name="The Broad Institute Genomics Platform"/>
            <person name="Cuomo C."/>
            <person name="de Hoog S."/>
            <person name="Gorbushina A."/>
            <person name="Walker B."/>
            <person name="Young S.K."/>
            <person name="Zeng Q."/>
            <person name="Gargeya S."/>
            <person name="Fitzgerald M."/>
            <person name="Haas B."/>
            <person name="Abouelleil A."/>
            <person name="Allen A.W."/>
            <person name="Alvarado L."/>
            <person name="Arachchi H.M."/>
            <person name="Berlin A.M."/>
            <person name="Chapman S.B."/>
            <person name="Gainer-Dewar J."/>
            <person name="Goldberg J."/>
            <person name="Griggs A."/>
            <person name="Gujja S."/>
            <person name="Hansen M."/>
            <person name="Howarth C."/>
            <person name="Imamovic A."/>
            <person name="Ireland A."/>
            <person name="Larimer J."/>
            <person name="McCowan C."/>
            <person name="Murphy C."/>
            <person name="Pearson M."/>
            <person name="Poon T.W."/>
            <person name="Priest M."/>
            <person name="Roberts A."/>
            <person name="Saif S."/>
            <person name="Shea T."/>
            <person name="Sisk P."/>
            <person name="Sykes S."/>
            <person name="Wortman J."/>
            <person name="Nusbaum C."/>
            <person name="Birren B."/>
        </authorList>
    </citation>
    <scope>NUCLEOTIDE SEQUENCE [LARGE SCALE GENOMIC DNA]</scope>
    <source>
        <strain evidence="8 9">CBS 119918</strain>
    </source>
</reference>
<keyword evidence="2" id="KW-0813">Transport</keyword>
<keyword evidence="3 7" id="KW-0812">Transmembrane</keyword>
<gene>
    <name evidence="8" type="ORF">A1O9_01178</name>
</gene>
<dbReference type="InterPro" id="IPR002293">
    <property type="entry name" value="AA/rel_permease1"/>
</dbReference>
<feature type="transmembrane region" description="Helical" evidence="7">
    <location>
        <begin position="372"/>
        <end position="390"/>
    </location>
</feature>
<dbReference type="HOGENOM" id="CLU_004495_2_4_1"/>
<feature type="transmembrane region" description="Helical" evidence="7">
    <location>
        <begin position="396"/>
        <end position="419"/>
    </location>
</feature>
<dbReference type="AlphaFoldDB" id="A0A072PTL2"/>
<dbReference type="OrthoDB" id="2417308at2759"/>
<evidence type="ECO:0000313" key="9">
    <source>
        <dbReference type="Proteomes" id="UP000027920"/>
    </source>
</evidence>
<evidence type="ECO:0000256" key="6">
    <source>
        <dbReference type="SAM" id="MobiDB-lite"/>
    </source>
</evidence>
<sequence length="563" mass="60408">MAGAEIAPNDAAKQPDIDALKLAEMGYKQDMKRNFSLWSVLGVAFSLTNSWFGVSASMVTGINSGGPVLLVYGILLIALITSCAAVSLSELASSMPSAGGQYFWANELAPSRYANLAGYLTGCFAWVGSIFTTSSVALAMATAVTGLYQLTHESFEVQAWHVIVAYQALNAVSFLFNIYGKVLPTIATATLYISLLSFAIILITVPSFAPNHNSSKFVFATFINNTGWHNDGIAFLIGLMNPEWAFACLDCATHMAEEVPEPEKTIPLAICSTVAIGFCTAWPFAIGMMFSIQDLTSVTFTPTGVPIIEIFHQSTNVIGACALETLVILTGTGCLIACHTWQSRLCWSFARDAGLPGHRWLKQVHPRLEVPLMAHLFSCTLVALVGFLYWASTAAFSSTVTACIVLLYVSYSVPVISLLVRGRSNIRHGPFWLGDKLGLVANCLLLAWTLFIIVIYSFPTTMPTSGRSMNYVSVLYIALAAVMLFDWSVRARWEFRGHLERKLDAAAGGRGHGGEREVVAVTGNSDAAGRTSSVGGMLGERGGGHGGDGSVGVGNDNRTEERA</sequence>
<keyword evidence="4 7" id="KW-1133">Transmembrane helix</keyword>
<dbReference type="FunFam" id="1.20.1740.10:FF:000046">
    <property type="entry name" value="Amino-acid permease, putative"/>
    <property type="match status" value="1"/>
</dbReference>
<keyword evidence="9" id="KW-1185">Reference proteome</keyword>
<feature type="transmembrane region" description="Helical" evidence="7">
    <location>
        <begin position="159"/>
        <end position="179"/>
    </location>
</feature>
<feature type="transmembrane region" description="Helical" evidence="7">
    <location>
        <begin position="35"/>
        <end position="54"/>
    </location>
</feature>
<dbReference type="Gene3D" id="1.20.1740.10">
    <property type="entry name" value="Amino acid/polyamine transporter I"/>
    <property type="match status" value="1"/>
</dbReference>
<dbReference type="Proteomes" id="UP000027920">
    <property type="component" value="Unassembled WGS sequence"/>
</dbReference>
<name>A0A072PTL2_9EURO</name>
<feature type="transmembrane region" description="Helical" evidence="7">
    <location>
        <begin position="113"/>
        <end position="139"/>
    </location>
</feature>
<evidence type="ECO:0000313" key="8">
    <source>
        <dbReference type="EMBL" id="KEF63201.1"/>
    </source>
</evidence>
<protein>
    <recommendedName>
        <fullName evidence="10">Choline transport protein</fullName>
    </recommendedName>
</protein>
<feature type="region of interest" description="Disordered" evidence="6">
    <location>
        <begin position="526"/>
        <end position="563"/>
    </location>
</feature>
<proteinExistence type="predicted"/>
<feature type="transmembrane region" description="Helical" evidence="7">
    <location>
        <begin position="439"/>
        <end position="459"/>
    </location>
</feature>
<accession>A0A072PTL2</accession>
<comment type="subcellular location">
    <subcellularLocation>
        <location evidence="1">Membrane</location>
        <topology evidence="1">Multi-pass membrane protein</topology>
    </subcellularLocation>
</comment>
<organism evidence="8 9">
    <name type="scientific">Exophiala aquamarina CBS 119918</name>
    <dbReference type="NCBI Taxonomy" id="1182545"/>
    <lineage>
        <taxon>Eukaryota</taxon>
        <taxon>Fungi</taxon>
        <taxon>Dikarya</taxon>
        <taxon>Ascomycota</taxon>
        <taxon>Pezizomycotina</taxon>
        <taxon>Eurotiomycetes</taxon>
        <taxon>Chaetothyriomycetidae</taxon>
        <taxon>Chaetothyriales</taxon>
        <taxon>Herpotrichiellaceae</taxon>
        <taxon>Exophiala</taxon>
    </lineage>
</organism>
<evidence type="ECO:0000256" key="3">
    <source>
        <dbReference type="ARBA" id="ARBA00022692"/>
    </source>
</evidence>
<feature type="compositionally biased region" description="Gly residues" evidence="6">
    <location>
        <begin position="536"/>
        <end position="552"/>
    </location>
</feature>
<dbReference type="EMBL" id="AMGV01000001">
    <property type="protein sequence ID" value="KEF63201.1"/>
    <property type="molecule type" value="Genomic_DNA"/>
</dbReference>
<dbReference type="GO" id="GO:0016020">
    <property type="term" value="C:membrane"/>
    <property type="evidence" value="ECO:0007669"/>
    <property type="project" value="UniProtKB-SubCell"/>
</dbReference>
<evidence type="ECO:0000256" key="7">
    <source>
        <dbReference type="SAM" id="Phobius"/>
    </source>
</evidence>
<feature type="transmembrane region" description="Helical" evidence="7">
    <location>
        <begin position="69"/>
        <end position="92"/>
    </location>
</feature>
<evidence type="ECO:0000256" key="4">
    <source>
        <dbReference type="ARBA" id="ARBA00022989"/>
    </source>
</evidence>
<evidence type="ECO:0008006" key="10">
    <source>
        <dbReference type="Google" id="ProtNLM"/>
    </source>
</evidence>
<feature type="transmembrane region" description="Helical" evidence="7">
    <location>
        <begin position="471"/>
        <end position="489"/>
    </location>
</feature>
<feature type="transmembrane region" description="Helical" evidence="7">
    <location>
        <begin position="191"/>
        <end position="209"/>
    </location>
</feature>
<evidence type="ECO:0000256" key="2">
    <source>
        <dbReference type="ARBA" id="ARBA00022448"/>
    </source>
</evidence>
<evidence type="ECO:0000256" key="1">
    <source>
        <dbReference type="ARBA" id="ARBA00004141"/>
    </source>
</evidence>
<dbReference type="STRING" id="1182545.A0A072PTL2"/>